<protein>
    <submittedName>
        <fullName evidence="1">Uncharacterized protein</fullName>
    </submittedName>
</protein>
<keyword evidence="2" id="KW-1185">Reference proteome</keyword>
<organism evidence="1 2">
    <name type="scientific">Tagetes erecta</name>
    <name type="common">African marigold</name>
    <dbReference type="NCBI Taxonomy" id="13708"/>
    <lineage>
        <taxon>Eukaryota</taxon>
        <taxon>Viridiplantae</taxon>
        <taxon>Streptophyta</taxon>
        <taxon>Embryophyta</taxon>
        <taxon>Tracheophyta</taxon>
        <taxon>Spermatophyta</taxon>
        <taxon>Magnoliopsida</taxon>
        <taxon>eudicotyledons</taxon>
        <taxon>Gunneridae</taxon>
        <taxon>Pentapetalae</taxon>
        <taxon>asterids</taxon>
        <taxon>campanulids</taxon>
        <taxon>Asterales</taxon>
        <taxon>Asteraceae</taxon>
        <taxon>Asteroideae</taxon>
        <taxon>Heliantheae alliance</taxon>
        <taxon>Tageteae</taxon>
        <taxon>Tagetes</taxon>
    </lineage>
</organism>
<gene>
    <name evidence="1" type="ORF">QVD17_04885</name>
</gene>
<reference evidence="1" key="1">
    <citation type="journal article" date="2023" name="bioRxiv">
        <title>Improved chromosome-level genome assembly for marigold (Tagetes erecta).</title>
        <authorList>
            <person name="Jiang F."/>
            <person name="Yuan L."/>
            <person name="Wang S."/>
            <person name="Wang H."/>
            <person name="Xu D."/>
            <person name="Wang A."/>
            <person name="Fan W."/>
        </authorList>
    </citation>
    <scope>NUCLEOTIDE SEQUENCE</scope>
    <source>
        <strain evidence="1">WSJ</strain>
        <tissue evidence="1">Leaf</tissue>
    </source>
</reference>
<dbReference type="EMBL" id="JAUHHV010000001">
    <property type="protein sequence ID" value="KAK1439070.1"/>
    <property type="molecule type" value="Genomic_DNA"/>
</dbReference>
<sequence>MPFHATLGFPTPTKTLNTAVRFLCFTPVTTRNSIGRHPTLRFPTATSVMMYSGESGNEKEGTKRVNMLSRFFKALKENFNVRFTSKGAEANYKDDDLEGKGRIWLAGKRIFGDLQIQMGPYYAEIGRGMKKSDFNVSWLARHSRYMESHDIQIFEDPTGLTYLVCMAGVPVENVTIRIKGRWMRIHGEAPSLNPWGATTKVVELLLPKPFGDDYEEEDYEVTWYFNQAVIKILRYKNMVKEVSADKVKKEA</sequence>
<comment type="caution">
    <text evidence="1">The sequence shown here is derived from an EMBL/GenBank/DDBJ whole genome shotgun (WGS) entry which is preliminary data.</text>
</comment>
<accession>A0AAD8LAZ6</accession>
<dbReference type="Proteomes" id="UP001229421">
    <property type="component" value="Unassembled WGS sequence"/>
</dbReference>
<dbReference type="AlphaFoldDB" id="A0AAD8LAZ6"/>
<name>A0AAD8LAZ6_TARER</name>
<evidence type="ECO:0000313" key="2">
    <source>
        <dbReference type="Proteomes" id="UP001229421"/>
    </source>
</evidence>
<evidence type="ECO:0000313" key="1">
    <source>
        <dbReference type="EMBL" id="KAK1439070.1"/>
    </source>
</evidence>
<proteinExistence type="predicted"/>